<dbReference type="EMBL" id="ASHM01019119">
    <property type="protein sequence ID" value="PNY00606.1"/>
    <property type="molecule type" value="Genomic_DNA"/>
</dbReference>
<name>A0A2K3NC46_TRIPR</name>
<evidence type="ECO:0000313" key="2">
    <source>
        <dbReference type="Proteomes" id="UP000236291"/>
    </source>
</evidence>
<reference evidence="1 2" key="2">
    <citation type="journal article" date="2017" name="Front. Plant Sci.">
        <title>Gene Classification and Mining of Molecular Markers Useful in Red Clover (Trifolium pratense) Breeding.</title>
        <authorList>
            <person name="Istvanek J."/>
            <person name="Dluhosova J."/>
            <person name="Dluhos P."/>
            <person name="Patkova L."/>
            <person name="Nedelnik J."/>
            <person name="Repkova J."/>
        </authorList>
    </citation>
    <scope>NUCLEOTIDE SEQUENCE [LARGE SCALE GENOMIC DNA]</scope>
    <source>
        <strain evidence="2">cv. Tatra</strain>
        <tissue evidence="1">Young leaves</tissue>
    </source>
</reference>
<accession>A0A2K3NC46</accession>
<dbReference type="AlphaFoldDB" id="A0A2K3NC46"/>
<proteinExistence type="predicted"/>
<gene>
    <name evidence="1" type="ORF">L195_g023890</name>
</gene>
<organism evidence="1 2">
    <name type="scientific">Trifolium pratense</name>
    <name type="common">Red clover</name>
    <dbReference type="NCBI Taxonomy" id="57577"/>
    <lineage>
        <taxon>Eukaryota</taxon>
        <taxon>Viridiplantae</taxon>
        <taxon>Streptophyta</taxon>
        <taxon>Embryophyta</taxon>
        <taxon>Tracheophyta</taxon>
        <taxon>Spermatophyta</taxon>
        <taxon>Magnoliopsida</taxon>
        <taxon>eudicotyledons</taxon>
        <taxon>Gunneridae</taxon>
        <taxon>Pentapetalae</taxon>
        <taxon>rosids</taxon>
        <taxon>fabids</taxon>
        <taxon>Fabales</taxon>
        <taxon>Fabaceae</taxon>
        <taxon>Papilionoideae</taxon>
        <taxon>50 kb inversion clade</taxon>
        <taxon>NPAAA clade</taxon>
        <taxon>Hologalegina</taxon>
        <taxon>IRL clade</taxon>
        <taxon>Trifolieae</taxon>
        <taxon>Trifolium</taxon>
    </lineage>
</organism>
<sequence length="135" mass="15129">GHTFPHPYLSYVLGEELRQCLGRGKSLQQNQLNRQRSPVSVSIQASPTSLGAAFQTYDEPPGGMNSRALFWLQSAGSRQVDRMAGREFLNAESLYFIPVGRLSSRDPIPVYRRKDTSLLVWNPEQTPVILNQPEG</sequence>
<reference evidence="1 2" key="1">
    <citation type="journal article" date="2014" name="Am. J. Bot.">
        <title>Genome assembly and annotation for red clover (Trifolium pratense; Fabaceae).</title>
        <authorList>
            <person name="Istvanek J."/>
            <person name="Jaros M."/>
            <person name="Krenek A."/>
            <person name="Repkova J."/>
        </authorList>
    </citation>
    <scope>NUCLEOTIDE SEQUENCE [LARGE SCALE GENOMIC DNA]</scope>
    <source>
        <strain evidence="2">cv. Tatra</strain>
        <tissue evidence="1">Young leaves</tissue>
    </source>
</reference>
<protein>
    <submittedName>
        <fullName evidence="1">Uncharacterized protein</fullName>
    </submittedName>
</protein>
<feature type="non-terminal residue" evidence="1">
    <location>
        <position position="1"/>
    </location>
</feature>
<evidence type="ECO:0000313" key="1">
    <source>
        <dbReference type="EMBL" id="PNY00606.1"/>
    </source>
</evidence>
<comment type="caution">
    <text evidence="1">The sequence shown here is derived from an EMBL/GenBank/DDBJ whole genome shotgun (WGS) entry which is preliminary data.</text>
</comment>
<dbReference type="Proteomes" id="UP000236291">
    <property type="component" value="Unassembled WGS sequence"/>
</dbReference>